<organism evidence="8">
    <name type="scientific">Iris germanica</name>
    <name type="common">Bearded iris</name>
    <name type="synonym">German iris</name>
    <dbReference type="NCBI Taxonomy" id="34205"/>
    <lineage>
        <taxon>Eukaryota</taxon>
        <taxon>Viridiplantae</taxon>
        <taxon>Streptophyta</taxon>
        <taxon>Embryophyta</taxon>
        <taxon>Tracheophyta</taxon>
        <taxon>Spermatophyta</taxon>
        <taxon>Magnoliopsida</taxon>
        <taxon>Liliopsida</taxon>
        <taxon>Asparagales</taxon>
        <taxon>Iridaceae</taxon>
        <taxon>Iridoideae</taxon>
        <taxon>Irideae</taxon>
        <taxon>Iris</taxon>
    </lineage>
</organism>
<gene>
    <name evidence="8" type="primary">WRKY32</name>
</gene>
<proteinExistence type="evidence at transcript level"/>
<keyword evidence="2" id="KW-0805">Transcription regulation</keyword>
<accession>A0A977MBD3</accession>
<evidence type="ECO:0000259" key="7">
    <source>
        <dbReference type="PROSITE" id="PS50811"/>
    </source>
</evidence>
<keyword evidence="4" id="KW-0804">Transcription</keyword>
<sequence>MDPESTRIDQEKAIRELLRGRELMDDLSRLVQGTFSSHDDDRSELAGGYCRGVKKAFEVGISLVKSIDATVPLEFHSPTSVPLQTNGGPGSTAGVGSSNSGDENPRGKRRASNSKTTVTHSPFADGYQWRKYGQKVIRNVKYTRSYYRCTHTGCRAKLLVQQIADDSGSIPMYEVTRNNEHSCNAISPPPVFQHGSPATPRRSNIITFESDQSVPCRSARGTNEQVHNFFSSIQQMQNRSGEMLSPRISDTSSSSLPHTSTVPAQSHQALPIAGPDIKSNLDSCFPPLSPAGQFYGPDASAYL</sequence>
<feature type="region of interest" description="Disordered" evidence="6">
    <location>
        <begin position="236"/>
        <end position="265"/>
    </location>
</feature>
<dbReference type="Pfam" id="PF03106">
    <property type="entry name" value="WRKY"/>
    <property type="match status" value="1"/>
</dbReference>
<dbReference type="InterPro" id="IPR044810">
    <property type="entry name" value="WRKY_plant"/>
</dbReference>
<evidence type="ECO:0000313" key="8">
    <source>
        <dbReference type="EMBL" id="UXK50426.1"/>
    </source>
</evidence>
<protein>
    <submittedName>
        <fullName evidence="8">WRKY transcription factor 32</fullName>
    </submittedName>
</protein>
<dbReference type="EMBL" id="ON571661">
    <property type="protein sequence ID" value="UXK50426.1"/>
    <property type="molecule type" value="mRNA"/>
</dbReference>
<keyword evidence="5" id="KW-0539">Nucleus</keyword>
<dbReference type="InterPro" id="IPR036576">
    <property type="entry name" value="WRKY_dom_sf"/>
</dbReference>
<feature type="compositionally biased region" description="Low complexity" evidence="6">
    <location>
        <begin position="249"/>
        <end position="261"/>
    </location>
</feature>
<dbReference type="PROSITE" id="PS50811">
    <property type="entry name" value="WRKY"/>
    <property type="match status" value="1"/>
</dbReference>
<feature type="domain" description="WRKY" evidence="7">
    <location>
        <begin position="125"/>
        <end position="183"/>
    </location>
</feature>
<dbReference type="PANTHER" id="PTHR31282">
    <property type="entry name" value="WRKY TRANSCRIPTION FACTOR 21-RELATED"/>
    <property type="match status" value="1"/>
</dbReference>
<reference evidence="8" key="2">
    <citation type="submission" date="2022-05" db="EMBL/GenBank/DDBJ databases">
        <authorList>
            <person name="Zhang J."/>
            <person name="Huang D."/>
        </authorList>
    </citation>
    <scope>NUCLEOTIDE SEQUENCE</scope>
</reference>
<reference evidence="8" key="1">
    <citation type="journal article" date="2022" name="Front. Plant Sci.">
        <title>Drought-responsive WRKY transcription factor genes IgWRKY50 and IgWRKY32 from Iris germanica enhance drought resistance in transgenic Arabidopsis.</title>
        <authorList>
            <person name="Zhang J."/>
            <person name="Huang D."/>
            <person name="Zhao X."/>
            <person name="Zhang M."/>
            <person name="Wang Q."/>
            <person name="Hou X."/>
            <person name="Di D."/>
            <person name="Su B."/>
            <person name="Wang S."/>
            <person name="Sun P."/>
        </authorList>
    </citation>
    <scope>NUCLEOTIDE SEQUENCE</scope>
</reference>
<evidence type="ECO:0000256" key="4">
    <source>
        <dbReference type="ARBA" id="ARBA00023163"/>
    </source>
</evidence>
<dbReference type="GO" id="GO:0043565">
    <property type="term" value="F:sequence-specific DNA binding"/>
    <property type="evidence" value="ECO:0007669"/>
    <property type="project" value="InterPro"/>
</dbReference>
<evidence type="ECO:0000256" key="2">
    <source>
        <dbReference type="ARBA" id="ARBA00023015"/>
    </source>
</evidence>
<evidence type="ECO:0000256" key="5">
    <source>
        <dbReference type="ARBA" id="ARBA00023242"/>
    </source>
</evidence>
<dbReference type="GO" id="GO:0003700">
    <property type="term" value="F:DNA-binding transcription factor activity"/>
    <property type="evidence" value="ECO:0007669"/>
    <property type="project" value="InterPro"/>
</dbReference>
<evidence type="ECO:0000256" key="3">
    <source>
        <dbReference type="ARBA" id="ARBA00023125"/>
    </source>
</evidence>
<keyword evidence="3" id="KW-0238">DNA-binding</keyword>
<dbReference type="InterPro" id="IPR003657">
    <property type="entry name" value="WRKY_dom"/>
</dbReference>
<evidence type="ECO:0000256" key="6">
    <source>
        <dbReference type="SAM" id="MobiDB-lite"/>
    </source>
</evidence>
<comment type="subcellular location">
    <subcellularLocation>
        <location evidence="1">Nucleus</location>
    </subcellularLocation>
</comment>
<dbReference type="SMART" id="SM00774">
    <property type="entry name" value="WRKY"/>
    <property type="match status" value="1"/>
</dbReference>
<name>A0A977MBD3_IRIGE</name>
<evidence type="ECO:0000256" key="1">
    <source>
        <dbReference type="ARBA" id="ARBA00004123"/>
    </source>
</evidence>
<feature type="region of interest" description="Disordered" evidence="6">
    <location>
        <begin position="78"/>
        <end position="119"/>
    </location>
</feature>
<dbReference type="GO" id="GO:0005634">
    <property type="term" value="C:nucleus"/>
    <property type="evidence" value="ECO:0007669"/>
    <property type="project" value="UniProtKB-SubCell"/>
</dbReference>
<dbReference type="SUPFAM" id="SSF118290">
    <property type="entry name" value="WRKY DNA-binding domain"/>
    <property type="match status" value="1"/>
</dbReference>
<dbReference type="AlphaFoldDB" id="A0A977MBD3"/>
<dbReference type="Gene3D" id="2.20.25.80">
    <property type="entry name" value="WRKY domain"/>
    <property type="match status" value="1"/>
</dbReference>